<evidence type="ECO:0000256" key="3">
    <source>
        <dbReference type="ARBA" id="ARBA00023163"/>
    </source>
</evidence>
<proteinExistence type="predicted"/>
<keyword evidence="6" id="KW-0813">Transport</keyword>
<dbReference type="InterPro" id="IPR011608">
    <property type="entry name" value="PRD"/>
</dbReference>
<keyword evidence="3" id="KW-0804">Transcription</keyword>
<dbReference type="InterPro" id="IPR013196">
    <property type="entry name" value="HTH_11"/>
</dbReference>
<comment type="caution">
    <text evidence="6">The sequence shown here is derived from an EMBL/GenBank/DDBJ whole genome shotgun (WGS) entry which is preliminary data.</text>
</comment>
<dbReference type="InterPro" id="IPR050661">
    <property type="entry name" value="BglG_antiterminators"/>
</dbReference>
<evidence type="ECO:0000259" key="4">
    <source>
        <dbReference type="PROSITE" id="PS51094"/>
    </source>
</evidence>
<dbReference type="InterPro" id="IPR036634">
    <property type="entry name" value="PRD_sf"/>
</dbReference>
<dbReference type="InterPro" id="IPR002178">
    <property type="entry name" value="PTS_EIIA_type-2_dom"/>
</dbReference>
<dbReference type="PANTHER" id="PTHR30185:SF18">
    <property type="entry name" value="TRANSCRIPTIONAL REGULATOR MTLR"/>
    <property type="match status" value="1"/>
</dbReference>
<dbReference type="Gene3D" id="1.10.10.10">
    <property type="entry name" value="Winged helix-like DNA-binding domain superfamily/Winged helix DNA-binding domain"/>
    <property type="match status" value="1"/>
</dbReference>
<keyword evidence="6" id="KW-0762">Sugar transport</keyword>
<dbReference type="Proteomes" id="UP000734271">
    <property type="component" value="Unassembled WGS sequence"/>
</dbReference>
<dbReference type="Gene3D" id="1.10.1790.10">
    <property type="entry name" value="PRD domain"/>
    <property type="match status" value="1"/>
</dbReference>
<dbReference type="RefSeq" id="WP_223418635.1">
    <property type="nucleotide sequence ID" value="NZ_JAIPME010000002.1"/>
</dbReference>
<gene>
    <name evidence="6" type="ORF">K8P03_04290</name>
</gene>
<dbReference type="EMBL" id="JAIPME010000002">
    <property type="protein sequence ID" value="MBZ2386517.1"/>
    <property type="molecule type" value="Genomic_DNA"/>
</dbReference>
<dbReference type="Gene3D" id="3.40.930.10">
    <property type="entry name" value="Mannitol-specific EII, Chain A"/>
    <property type="match status" value="1"/>
</dbReference>
<evidence type="ECO:0000256" key="1">
    <source>
        <dbReference type="ARBA" id="ARBA00022737"/>
    </source>
</evidence>
<accession>A0ABS7SY99</accession>
<sequence>MNHNDEILLDFLKKQKSYISIDEICDSTNLSRRTIYNCLDRIEEHFRNKSISYKIHKKYGEGIKLEMFTNSEYDQTLNLIIIDLLNDNLKTISSIMSSYYLSYYSANKYLLEIKNIFASYKIDLDIREKIGIVIEDKFSNKYDLLRDVLIKSPNDETFDKLFQKILDKIDIDKINSIIYVFSIKYNIDKKIHRLLKAHIYYIINKNLDNSEKLRDSHYQHYATSMFNLMKLHYIVLNKNQIANYLIGVFKKIDLSSYFIYDEKIIINANNFINLLKDHLSYANNNYLFDSKEKEELIRKHLLLMFSRIKKGEKIDNPVYDDIIKKQAFYFNEIMNVAEDFYDLYNINIPLYEIAYIVIYILSFEKDSVQKQKAVIVSDFRSGLNQYLKTVLESNLNWIDFEKILTYREFINQDFNDYLVFSTIDLGAVDYFKIPISNDNSFDVRDLKKDVYIENKFINILNKDTSSFNLDIDNKYDVLKYIADVLLEKGLVNENYFESLLKREELESTEIGKKFALVHGNQKYIKNSSLSFIKLRKPIKWKVDKVQYIFVIAARADDYSKYSMKEFFKIINLVLNNGDLEAIDNYEDLVNLFFKYIL</sequence>
<evidence type="ECO:0000313" key="6">
    <source>
        <dbReference type="EMBL" id="MBZ2386517.1"/>
    </source>
</evidence>
<protein>
    <submittedName>
        <fullName evidence="6">PTS sugar transporter subunit IIA</fullName>
    </submittedName>
</protein>
<dbReference type="Pfam" id="PF08279">
    <property type="entry name" value="HTH_11"/>
    <property type="match status" value="1"/>
</dbReference>
<dbReference type="PANTHER" id="PTHR30185">
    <property type="entry name" value="CRYPTIC BETA-GLUCOSIDE BGL OPERON ANTITERMINATOR"/>
    <property type="match status" value="1"/>
</dbReference>
<organism evidence="6 7">
    <name type="scientific">Anaerococcus murdochii</name>
    <dbReference type="NCBI Taxonomy" id="411577"/>
    <lineage>
        <taxon>Bacteria</taxon>
        <taxon>Bacillati</taxon>
        <taxon>Bacillota</taxon>
        <taxon>Tissierellia</taxon>
        <taxon>Tissierellales</taxon>
        <taxon>Peptoniphilaceae</taxon>
        <taxon>Anaerococcus</taxon>
    </lineage>
</organism>
<dbReference type="InterPro" id="IPR016152">
    <property type="entry name" value="PTrfase/Anion_transptr"/>
</dbReference>
<dbReference type="SUPFAM" id="SSF55804">
    <property type="entry name" value="Phoshotransferase/anion transport protein"/>
    <property type="match status" value="1"/>
</dbReference>
<reference evidence="6 7" key="1">
    <citation type="submission" date="2021-08" db="EMBL/GenBank/DDBJ databases">
        <title>FDA dAtabase for Regulatory Grade micrObial Sequences (FDA-ARGOS): Supporting development and validation of Infectious Disease Dx tests.</title>
        <authorList>
            <person name="Sproer C."/>
            <person name="Gronow S."/>
            <person name="Severitt S."/>
            <person name="Schroder I."/>
            <person name="Tallon L."/>
            <person name="Sadzewicz L."/>
            <person name="Zhao X."/>
            <person name="Boylan J."/>
            <person name="Ott S."/>
            <person name="Bowen H."/>
            <person name="Vavikolanu K."/>
            <person name="Hazen T."/>
            <person name="Aluvathingal J."/>
            <person name="Nadendla S."/>
            <person name="Lowell S."/>
            <person name="Myers T."/>
            <person name="Yan Y."/>
            <person name="Sichtig H."/>
        </authorList>
    </citation>
    <scope>NUCLEOTIDE SEQUENCE [LARGE SCALE GENOMIC DNA]</scope>
    <source>
        <strain evidence="6 7">FDAARGOS_1460</strain>
    </source>
</reference>
<evidence type="ECO:0000256" key="2">
    <source>
        <dbReference type="ARBA" id="ARBA00023015"/>
    </source>
</evidence>
<evidence type="ECO:0000313" key="7">
    <source>
        <dbReference type="Proteomes" id="UP000734271"/>
    </source>
</evidence>
<keyword evidence="7" id="KW-1185">Reference proteome</keyword>
<feature type="domain" description="PTS EIIA type-2" evidence="4">
    <location>
        <begin position="458"/>
        <end position="597"/>
    </location>
</feature>
<dbReference type="SUPFAM" id="SSF63520">
    <property type="entry name" value="PTS-regulatory domain, PRD"/>
    <property type="match status" value="1"/>
</dbReference>
<evidence type="ECO:0000259" key="5">
    <source>
        <dbReference type="PROSITE" id="PS51372"/>
    </source>
</evidence>
<keyword evidence="2" id="KW-0805">Transcription regulation</keyword>
<keyword evidence="1" id="KW-0677">Repeat</keyword>
<dbReference type="InterPro" id="IPR036388">
    <property type="entry name" value="WH-like_DNA-bd_sf"/>
</dbReference>
<dbReference type="Pfam" id="PF00874">
    <property type="entry name" value="PRD"/>
    <property type="match status" value="1"/>
</dbReference>
<name>A0ABS7SY99_9FIRM</name>
<feature type="domain" description="PRD" evidence="5">
    <location>
        <begin position="259"/>
        <end position="370"/>
    </location>
</feature>
<dbReference type="PROSITE" id="PS51094">
    <property type="entry name" value="PTS_EIIA_TYPE_2"/>
    <property type="match status" value="1"/>
</dbReference>
<dbReference type="Pfam" id="PF00359">
    <property type="entry name" value="PTS_EIIA_2"/>
    <property type="match status" value="1"/>
</dbReference>
<dbReference type="PROSITE" id="PS51372">
    <property type="entry name" value="PRD_2"/>
    <property type="match status" value="1"/>
</dbReference>